<evidence type="ECO:0000313" key="5">
    <source>
        <dbReference type="Proteomes" id="UP001601059"/>
    </source>
</evidence>
<keyword evidence="1" id="KW-0175">Coiled coil</keyword>
<feature type="chain" id="PRO_5045144408" description="SbsC C-terminal domain-containing protein" evidence="2">
    <location>
        <begin position="25"/>
        <end position="543"/>
    </location>
</feature>
<feature type="domain" description="SbsC C-terminal" evidence="3">
    <location>
        <begin position="46"/>
        <end position="185"/>
    </location>
</feature>
<name>A0ABW6KC74_9BACI</name>
<dbReference type="Gene3D" id="1.20.58.790">
    <property type="match status" value="1"/>
</dbReference>
<accession>A0ABW6KC74</accession>
<organism evidence="4 5">
    <name type="scientific">Cytobacillus spartinae</name>
    <dbReference type="NCBI Taxonomy" id="3299023"/>
    <lineage>
        <taxon>Bacteria</taxon>
        <taxon>Bacillati</taxon>
        <taxon>Bacillota</taxon>
        <taxon>Bacilli</taxon>
        <taxon>Bacillales</taxon>
        <taxon>Bacillaceae</taxon>
        <taxon>Cytobacillus</taxon>
    </lineage>
</organism>
<feature type="signal peptide" evidence="2">
    <location>
        <begin position="1"/>
        <end position="24"/>
    </location>
</feature>
<evidence type="ECO:0000256" key="2">
    <source>
        <dbReference type="SAM" id="SignalP"/>
    </source>
</evidence>
<dbReference type="Gene3D" id="1.20.58.780">
    <property type="match status" value="1"/>
</dbReference>
<keyword evidence="5" id="KW-1185">Reference proteome</keyword>
<dbReference type="RefSeq" id="WP_389361756.1">
    <property type="nucleotide sequence ID" value="NZ_JBIACK010000007.1"/>
</dbReference>
<sequence length="543" mass="60838">MKSILSKTILSLLLMVTVAAPTQASVSYSSAEKLVRQAESYAGSLKWAISIEGTGDGKSIPWKYYNGTKDTYKKAKAAVSQLPKGFKKSELEKRLEEKVNLYISTQPGKVGRAVAYIDAINAGKKIENAKLALINRLDAGLIDDETERLYHNLSWELKKQSFLLDRVYGQTTRDLIRQNFKRSAENVKQQALYPVSIKMALDKTEGYIDHNQLYEASNMLFESKSLFVSGEKLGLLDPSSTVALVLQNRYSQYETKVNKLSQELLEIESVFVQHATGGTSLRTSPNHYVNIGLIDAHPLKELSIRHSDIAAKTEVSVTRTINGEQMTEELATVSNEKYVNVDLSNSLFNLPDPRLKETNGFEGILYTFTIKVTNQLGQVQTATSHLQIGPYEYGVGFHSGTFISDFGYSVFVPANYKSYQYDNNQSITLFRNEACLIDDPIEGTLMCDPSGEITIKVLDGTTEVSEWEKKALIEHGQPVQDVAQSILSNEKYHVFTHTSSKSTYLYELVAEIDGHLIKINYQADRNSEYVLSELAEIMKSIKF</sequence>
<evidence type="ECO:0000259" key="3">
    <source>
        <dbReference type="Pfam" id="PF18058"/>
    </source>
</evidence>
<dbReference type="Pfam" id="PF18058">
    <property type="entry name" value="SbsC_C"/>
    <property type="match status" value="1"/>
</dbReference>
<reference evidence="4 5" key="1">
    <citation type="submission" date="2024-08" db="EMBL/GenBank/DDBJ databases">
        <title>Two novel Cytobacillus novel species.</title>
        <authorList>
            <person name="Liu G."/>
        </authorList>
    </citation>
    <scope>NUCLEOTIDE SEQUENCE [LARGE SCALE GENOMIC DNA]</scope>
    <source>
        <strain evidence="4 5">FJAT-54145</strain>
    </source>
</reference>
<proteinExistence type="predicted"/>
<gene>
    <name evidence="4" type="ORF">ACFYKX_14400</name>
</gene>
<feature type="coiled-coil region" evidence="1">
    <location>
        <begin position="243"/>
        <end position="270"/>
    </location>
</feature>
<dbReference type="EMBL" id="JBIACK010000007">
    <property type="protein sequence ID" value="MFE8701787.1"/>
    <property type="molecule type" value="Genomic_DNA"/>
</dbReference>
<protein>
    <recommendedName>
        <fullName evidence="3">SbsC C-terminal domain-containing protein</fullName>
    </recommendedName>
</protein>
<comment type="caution">
    <text evidence="4">The sequence shown here is derived from an EMBL/GenBank/DDBJ whole genome shotgun (WGS) entry which is preliminary data.</text>
</comment>
<evidence type="ECO:0000256" key="1">
    <source>
        <dbReference type="SAM" id="Coils"/>
    </source>
</evidence>
<dbReference type="InterPro" id="IPR041378">
    <property type="entry name" value="S-layer_SbsC_C"/>
</dbReference>
<evidence type="ECO:0000313" key="4">
    <source>
        <dbReference type="EMBL" id="MFE8701787.1"/>
    </source>
</evidence>
<keyword evidence="2" id="KW-0732">Signal</keyword>
<dbReference type="Proteomes" id="UP001601059">
    <property type="component" value="Unassembled WGS sequence"/>
</dbReference>